<comment type="similarity">
    <text evidence="7">Belongs to the glycosyltransferase 87 family.</text>
</comment>
<accession>A0ABW9KR82</accession>
<evidence type="ECO:0000256" key="3">
    <source>
        <dbReference type="ARBA" id="ARBA00022679"/>
    </source>
</evidence>
<evidence type="ECO:0000256" key="8">
    <source>
        <dbReference type="SAM" id="Phobius"/>
    </source>
</evidence>
<feature type="transmembrane region" description="Helical" evidence="8">
    <location>
        <begin position="175"/>
        <end position="196"/>
    </location>
</feature>
<proteinExistence type="inferred from homology"/>
<keyword evidence="10" id="KW-1185">Reference proteome</keyword>
<organism evidence="9 10">
    <name type="scientific">Terriglobus aquaticus</name>
    <dbReference type="NCBI Taxonomy" id="940139"/>
    <lineage>
        <taxon>Bacteria</taxon>
        <taxon>Pseudomonadati</taxon>
        <taxon>Acidobacteriota</taxon>
        <taxon>Terriglobia</taxon>
        <taxon>Terriglobales</taxon>
        <taxon>Acidobacteriaceae</taxon>
        <taxon>Terriglobus</taxon>
    </lineage>
</organism>
<gene>
    <name evidence="9" type="ORF">ACK2TP_15730</name>
</gene>
<comment type="caution">
    <text evidence="9">The sequence shown here is derived from an EMBL/GenBank/DDBJ whole genome shotgun (WGS) entry which is preliminary data.</text>
</comment>
<dbReference type="EC" id="2.4.-.-" evidence="9"/>
<dbReference type="EMBL" id="JBJYXY010000001">
    <property type="protein sequence ID" value="MFN2977220.1"/>
    <property type="molecule type" value="Genomic_DNA"/>
</dbReference>
<reference evidence="9 10" key="1">
    <citation type="submission" date="2024-12" db="EMBL/GenBank/DDBJ databases">
        <authorList>
            <person name="Lee Y."/>
        </authorList>
    </citation>
    <scope>NUCLEOTIDE SEQUENCE [LARGE SCALE GENOMIC DNA]</scope>
    <source>
        <strain evidence="9 10">03SUJ4</strain>
    </source>
</reference>
<keyword evidence="9" id="KW-0328">Glycosyltransferase</keyword>
<evidence type="ECO:0000256" key="7">
    <source>
        <dbReference type="ARBA" id="ARBA00024033"/>
    </source>
</evidence>
<evidence type="ECO:0000256" key="5">
    <source>
        <dbReference type="ARBA" id="ARBA00022989"/>
    </source>
</evidence>
<feature type="transmembrane region" description="Helical" evidence="8">
    <location>
        <begin position="129"/>
        <end position="146"/>
    </location>
</feature>
<evidence type="ECO:0000256" key="4">
    <source>
        <dbReference type="ARBA" id="ARBA00022692"/>
    </source>
</evidence>
<keyword evidence="3 9" id="KW-0808">Transferase</keyword>
<evidence type="ECO:0000256" key="2">
    <source>
        <dbReference type="ARBA" id="ARBA00022475"/>
    </source>
</evidence>
<feature type="transmembrane region" description="Helical" evidence="8">
    <location>
        <begin position="152"/>
        <end position="168"/>
    </location>
</feature>
<feature type="transmembrane region" description="Helical" evidence="8">
    <location>
        <begin position="307"/>
        <end position="326"/>
    </location>
</feature>
<sequence>MTVNNGQQHLAGSAVSPKVKRSRELQVALVLLLFTLFGVVRHLHYTAIGEDLSSSYVGCRLLAEGQGSHLYSHDPQVFSKVLDPVWNETADRAQFAPLSRLHPYVQTPLWAWSLEPLCMHTTFPQFCDVFLVLVMLSLAGMIWLVVRYWAPSLFHPGWVALLCVAWILTEPFKYALFLTQTHPLYLFLTVLALVLARRGFPVWAGICLAVAAAVKITPAFLLLYWLMVRQRRAAVSFVAASAVLTILIVVTTGPSMFFMYLQELSWVSNVLLVAFNNQSLAAFLATVMHPELRNEVIDWRIHALAPWVKWISLLLSVGITVLGGWLDRRNGLIALRPHGESEPPPYGAVLAMLAATLLAPIAWSHYYIVLLVPAALLLDQRRAQRAPLYLACAAAIFVLNVYPVAYRAIANQASSFSILRAQFDAGLIAMGAMVLLSTQARAFDHARSSG</sequence>
<feature type="transmembrane region" description="Helical" evidence="8">
    <location>
        <begin position="202"/>
        <end position="226"/>
    </location>
</feature>
<evidence type="ECO:0000256" key="6">
    <source>
        <dbReference type="ARBA" id="ARBA00023136"/>
    </source>
</evidence>
<dbReference type="InterPro" id="IPR018584">
    <property type="entry name" value="GT87"/>
</dbReference>
<feature type="transmembrane region" description="Helical" evidence="8">
    <location>
        <begin position="266"/>
        <end position="287"/>
    </location>
</feature>
<comment type="subcellular location">
    <subcellularLocation>
        <location evidence="1">Cell membrane</location>
        <topology evidence="1">Multi-pass membrane protein</topology>
    </subcellularLocation>
</comment>
<feature type="transmembrane region" description="Helical" evidence="8">
    <location>
        <begin position="346"/>
        <end position="376"/>
    </location>
</feature>
<dbReference type="Pfam" id="PF09594">
    <property type="entry name" value="GT87"/>
    <property type="match status" value="1"/>
</dbReference>
<dbReference type="Proteomes" id="UP001634747">
    <property type="component" value="Unassembled WGS sequence"/>
</dbReference>
<keyword evidence="4 8" id="KW-0812">Transmembrane</keyword>
<name>A0ABW9KR82_9BACT</name>
<feature type="transmembrane region" description="Helical" evidence="8">
    <location>
        <begin position="233"/>
        <end position="260"/>
    </location>
</feature>
<evidence type="ECO:0000313" key="10">
    <source>
        <dbReference type="Proteomes" id="UP001634747"/>
    </source>
</evidence>
<keyword evidence="2" id="KW-1003">Cell membrane</keyword>
<dbReference type="RefSeq" id="WP_263414610.1">
    <property type="nucleotide sequence ID" value="NZ_JAGSYB010000001.1"/>
</dbReference>
<keyword evidence="5 8" id="KW-1133">Transmembrane helix</keyword>
<keyword evidence="6 8" id="KW-0472">Membrane</keyword>
<evidence type="ECO:0000256" key="1">
    <source>
        <dbReference type="ARBA" id="ARBA00004651"/>
    </source>
</evidence>
<feature type="transmembrane region" description="Helical" evidence="8">
    <location>
        <begin position="425"/>
        <end position="443"/>
    </location>
</feature>
<feature type="transmembrane region" description="Helical" evidence="8">
    <location>
        <begin position="388"/>
        <end position="405"/>
    </location>
</feature>
<protein>
    <submittedName>
        <fullName evidence="9">Glycosyltransferase family 87 protein</fullName>
        <ecNumber evidence="9">2.4.-.-</ecNumber>
    </submittedName>
</protein>
<evidence type="ECO:0000313" key="9">
    <source>
        <dbReference type="EMBL" id="MFN2977220.1"/>
    </source>
</evidence>
<dbReference type="GO" id="GO:0016757">
    <property type="term" value="F:glycosyltransferase activity"/>
    <property type="evidence" value="ECO:0007669"/>
    <property type="project" value="UniProtKB-KW"/>
</dbReference>